<keyword evidence="2" id="KW-0677">Repeat</keyword>
<accession>A0A9P0QS87</accession>
<dbReference type="SMART" id="SM00320">
    <property type="entry name" value="WD40"/>
    <property type="match status" value="6"/>
</dbReference>
<feature type="repeat" description="WD" evidence="4">
    <location>
        <begin position="174"/>
        <end position="215"/>
    </location>
</feature>
<feature type="compositionally biased region" description="Low complexity" evidence="5">
    <location>
        <begin position="137"/>
        <end position="148"/>
    </location>
</feature>
<sequence length="508" mass="55873">MTTDLELASAQREVLSELQTGEKLKNEEFKIWKKTVPLLYDTIQSHALERPVLSLSWLPTYDISENKNVISVKILIGLSSDESIEPVTSTAAPTATTSSKQKSQEYLKIVSFSLPSTMAPDFQKFLPNAQGVPIPLSSSREGSTSVRSSNDDKSGNDTNTSSRGNVDGFSTVKDYSHNGEVNKLKLSPNGSKFLTFDKEGVIHLYDFESSVPIASFKYHKAEGFALEWVDEDSFLSGANDSQIALWDVNKPSTPIQIFKTHSGAINDISYTGTGPRKNGEKKDEDAMETEEENTTGGLFISVSDDYTTQIHEIVSPVSSSSTTSSTPAVIKIENKRIQNAAAFHPDIPTLFLTAGQDNVISLYDLRNTKVPIRKFFGHTESVIGVKWDKNQDPNVFYSWALDKRVIQWDLGSLDEDFTYPEDNSSSSNGSGNGAPGASTGVGKKKSSKTIEDPCMKFIHGGHTNRVNDIDLHPKISGLLTSSGNDSLLEVWRSKTIFEDVEADEDERE</sequence>
<dbReference type="InterPro" id="IPR015943">
    <property type="entry name" value="WD40/YVTN_repeat-like_dom_sf"/>
</dbReference>
<dbReference type="Gene3D" id="2.130.10.10">
    <property type="entry name" value="YVTN repeat-like/Quinoprotein amine dehydrogenase"/>
    <property type="match status" value="1"/>
</dbReference>
<dbReference type="PANTHER" id="PTHR22850">
    <property type="entry name" value="WD40 REPEAT FAMILY"/>
    <property type="match status" value="1"/>
</dbReference>
<feature type="domain" description="Histone-binding protein RBBP4-like N-terminal" evidence="6">
    <location>
        <begin position="27"/>
        <end position="115"/>
    </location>
</feature>
<evidence type="ECO:0000256" key="3">
    <source>
        <dbReference type="ARBA" id="ARBA00022853"/>
    </source>
</evidence>
<comment type="caution">
    <text evidence="7">The sequence shown here is derived from an EMBL/GenBank/DDBJ whole genome shotgun (WGS) entry which is preliminary data.</text>
</comment>
<feature type="region of interest" description="Disordered" evidence="5">
    <location>
        <begin position="269"/>
        <end position="293"/>
    </location>
</feature>
<organism evidence="7 8">
    <name type="scientific">[Candida] railenensis</name>
    <dbReference type="NCBI Taxonomy" id="45579"/>
    <lineage>
        <taxon>Eukaryota</taxon>
        <taxon>Fungi</taxon>
        <taxon>Dikarya</taxon>
        <taxon>Ascomycota</taxon>
        <taxon>Saccharomycotina</taxon>
        <taxon>Pichiomycetes</taxon>
        <taxon>Debaryomycetaceae</taxon>
        <taxon>Kurtzmaniella</taxon>
    </lineage>
</organism>
<keyword evidence="3" id="KW-0156">Chromatin regulator</keyword>
<feature type="region of interest" description="Disordered" evidence="5">
    <location>
        <begin position="419"/>
        <end position="447"/>
    </location>
</feature>
<evidence type="ECO:0000259" key="6">
    <source>
        <dbReference type="Pfam" id="PF12265"/>
    </source>
</evidence>
<gene>
    <name evidence="7" type="ORF">CLIB1423_12S03444</name>
</gene>
<dbReference type="OrthoDB" id="427795at2759"/>
<dbReference type="Pfam" id="PF12265">
    <property type="entry name" value="CAF1C_H4-bd"/>
    <property type="match status" value="1"/>
</dbReference>
<evidence type="ECO:0000256" key="2">
    <source>
        <dbReference type="ARBA" id="ARBA00022737"/>
    </source>
</evidence>
<dbReference type="InterPro" id="IPR050459">
    <property type="entry name" value="WD_repeat_RBAP46/RBAP48/MSI1"/>
</dbReference>
<dbReference type="InterPro" id="IPR022052">
    <property type="entry name" value="Histone-bd_RBBP4-like_N"/>
</dbReference>
<dbReference type="InterPro" id="IPR001680">
    <property type="entry name" value="WD40_rpt"/>
</dbReference>
<proteinExistence type="predicted"/>
<evidence type="ECO:0000256" key="4">
    <source>
        <dbReference type="PROSITE-ProRule" id="PRU00221"/>
    </source>
</evidence>
<dbReference type="GO" id="GO:0006325">
    <property type="term" value="P:chromatin organization"/>
    <property type="evidence" value="ECO:0007669"/>
    <property type="project" value="UniProtKB-KW"/>
</dbReference>
<dbReference type="SUPFAM" id="SSF50978">
    <property type="entry name" value="WD40 repeat-like"/>
    <property type="match status" value="1"/>
</dbReference>
<dbReference type="EMBL" id="CAKXYY010000012">
    <property type="protein sequence ID" value="CAH2353811.1"/>
    <property type="molecule type" value="Genomic_DNA"/>
</dbReference>
<keyword evidence="8" id="KW-1185">Reference proteome</keyword>
<feature type="region of interest" description="Disordered" evidence="5">
    <location>
        <begin position="133"/>
        <end position="171"/>
    </location>
</feature>
<dbReference type="AlphaFoldDB" id="A0A9P0QS87"/>
<dbReference type="Proteomes" id="UP000837801">
    <property type="component" value="Unassembled WGS sequence"/>
</dbReference>
<evidence type="ECO:0000256" key="1">
    <source>
        <dbReference type="ARBA" id="ARBA00022574"/>
    </source>
</evidence>
<keyword evidence="1 4" id="KW-0853">WD repeat</keyword>
<evidence type="ECO:0000256" key="5">
    <source>
        <dbReference type="SAM" id="MobiDB-lite"/>
    </source>
</evidence>
<evidence type="ECO:0000313" key="8">
    <source>
        <dbReference type="Proteomes" id="UP000837801"/>
    </source>
</evidence>
<dbReference type="InterPro" id="IPR036322">
    <property type="entry name" value="WD40_repeat_dom_sf"/>
</dbReference>
<dbReference type="PROSITE" id="PS50082">
    <property type="entry name" value="WD_REPEATS_2"/>
    <property type="match status" value="2"/>
</dbReference>
<reference evidence="7" key="1">
    <citation type="submission" date="2022-03" db="EMBL/GenBank/DDBJ databases">
        <authorList>
            <person name="Legras J.-L."/>
            <person name="Devillers H."/>
            <person name="Grondin C."/>
        </authorList>
    </citation>
    <scope>NUCLEOTIDE SEQUENCE</scope>
    <source>
        <strain evidence="7">CLIB 1423</strain>
    </source>
</reference>
<protein>
    <submittedName>
        <fullName evidence="7">Histone acetyltransferase type B subunit 2</fullName>
    </submittedName>
</protein>
<evidence type="ECO:0000313" key="7">
    <source>
        <dbReference type="EMBL" id="CAH2353811.1"/>
    </source>
</evidence>
<name>A0A9P0QS87_9ASCO</name>
<feature type="repeat" description="WD" evidence="4">
    <location>
        <begin position="459"/>
        <end position="491"/>
    </location>
</feature>